<dbReference type="GO" id="GO:0030170">
    <property type="term" value="F:pyridoxal phosphate binding"/>
    <property type="evidence" value="ECO:0007669"/>
    <property type="project" value="UniProtKB-UniRule"/>
</dbReference>
<proteinExistence type="inferred from homology"/>
<dbReference type="InterPro" id="IPR015424">
    <property type="entry name" value="PyrdxlP-dep_Trfase"/>
</dbReference>
<comment type="function">
    <text evidence="8">Catalyzes the removal of elemental sulfur and selenium atoms from L-cysteine, L-cystine, L-selenocysteine, and L-selenocystine to produce L-alanine.</text>
</comment>
<evidence type="ECO:0000256" key="4">
    <source>
        <dbReference type="ARBA" id="ARBA00022679"/>
    </source>
</evidence>
<keyword evidence="11" id="KW-1185">Reference proteome</keyword>
<dbReference type="PANTHER" id="PTHR43586">
    <property type="entry name" value="CYSTEINE DESULFURASE"/>
    <property type="match status" value="1"/>
</dbReference>
<organism evidence="10 11">
    <name type="scientific">Aliidiomarina iranensis</name>
    <dbReference type="NCBI Taxonomy" id="1434071"/>
    <lineage>
        <taxon>Bacteria</taxon>
        <taxon>Pseudomonadati</taxon>
        <taxon>Pseudomonadota</taxon>
        <taxon>Gammaproteobacteria</taxon>
        <taxon>Alteromonadales</taxon>
        <taxon>Idiomarinaceae</taxon>
        <taxon>Aliidiomarina</taxon>
    </lineage>
</organism>
<reference evidence="11" key="1">
    <citation type="journal article" date="2018" name="Front. Microbiol.">
        <title>Genome-Based Analysis Reveals the Taxonomy and Diversity of the Family Idiomarinaceae.</title>
        <authorList>
            <person name="Liu Y."/>
            <person name="Lai Q."/>
            <person name="Shao Z."/>
        </authorList>
    </citation>
    <scope>NUCLEOTIDE SEQUENCE [LARGE SCALE GENOMIC DNA]</scope>
    <source>
        <strain evidence="11">GBPy7</strain>
    </source>
</reference>
<dbReference type="GO" id="GO:0031071">
    <property type="term" value="F:cysteine desulfurase activity"/>
    <property type="evidence" value="ECO:0007669"/>
    <property type="project" value="UniProtKB-UniRule"/>
</dbReference>
<protein>
    <recommendedName>
        <fullName evidence="3 8">Cysteine desulfurase</fullName>
        <ecNumber evidence="3 8">2.8.1.7</ecNumber>
    </recommendedName>
</protein>
<dbReference type="RefSeq" id="WP_126767077.1">
    <property type="nucleotide sequence ID" value="NZ_PIPJ01000004.1"/>
</dbReference>
<dbReference type="Pfam" id="PF00266">
    <property type="entry name" value="Aminotran_5"/>
    <property type="match status" value="1"/>
</dbReference>
<dbReference type="Gene3D" id="3.90.1150.10">
    <property type="entry name" value="Aspartate Aminotransferase, domain 1"/>
    <property type="match status" value="1"/>
</dbReference>
<evidence type="ECO:0000256" key="3">
    <source>
        <dbReference type="ARBA" id="ARBA00012239"/>
    </source>
</evidence>
<evidence type="ECO:0000256" key="1">
    <source>
        <dbReference type="ARBA" id="ARBA00001933"/>
    </source>
</evidence>
<evidence type="ECO:0000256" key="7">
    <source>
        <dbReference type="RuleBase" id="RU004504"/>
    </source>
</evidence>
<evidence type="ECO:0000313" key="11">
    <source>
        <dbReference type="Proteomes" id="UP000288395"/>
    </source>
</evidence>
<dbReference type="InterPro" id="IPR015421">
    <property type="entry name" value="PyrdxlP-dep_Trfase_major"/>
</dbReference>
<dbReference type="InterPro" id="IPR000192">
    <property type="entry name" value="Aminotrans_V_dom"/>
</dbReference>
<dbReference type="OrthoDB" id="9808002at2"/>
<dbReference type="EC" id="2.8.1.7" evidence="3 8"/>
<evidence type="ECO:0000256" key="6">
    <source>
        <dbReference type="ARBA" id="ARBA00050776"/>
    </source>
</evidence>
<evidence type="ECO:0000256" key="2">
    <source>
        <dbReference type="ARBA" id="ARBA00010447"/>
    </source>
</evidence>
<dbReference type="InterPro" id="IPR010970">
    <property type="entry name" value="Cys_dSase_SufS"/>
</dbReference>
<evidence type="ECO:0000259" key="9">
    <source>
        <dbReference type="Pfam" id="PF00266"/>
    </source>
</evidence>
<dbReference type="AlphaFoldDB" id="A0A432VWC2"/>
<dbReference type="NCBIfam" id="TIGR01979">
    <property type="entry name" value="sufS"/>
    <property type="match status" value="1"/>
</dbReference>
<dbReference type="PANTHER" id="PTHR43586:SF8">
    <property type="entry name" value="CYSTEINE DESULFURASE 1, CHLOROPLASTIC"/>
    <property type="match status" value="1"/>
</dbReference>
<accession>A0A432VWC2</accession>
<comment type="caution">
    <text evidence="10">The sequence shown here is derived from an EMBL/GenBank/DDBJ whole genome shotgun (WGS) entry which is preliminary data.</text>
</comment>
<feature type="domain" description="Aminotransferase class V" evidence="9">
    <location>
        <begin position="25"/>
        <end position="395"/>
    </location>
</feature>
<evidence type="ECO:0000256" key="8">
    <source>
        <dbReference type="RuleBase" id="RU004506"/>
    </source>
</evidence>
<keyword evidence="5 8" id="KW-0663">Pyridoxal phosphate</keyword>
<evidence type="ECO:0000313" key="10">
    <source>
        <dbReference type="EMBL" id="RUO20855.1"/>
    </source>
</evidence>
<comment type="similarity">
    <text evidence="2 8">Belongs to the class-V pyridoxal-phosphate-dependent aminotransferase family. Csd subfamily.</text>
</comment>
<dbReference type="PROSITE" id="PS00595">
    <property type="entry name" value="AA_TRANSFER_CLASS_5"/>
    <property type="match status" value="1"/>
</dbReference>
<dbReference type="GO" id="GO:0006534">
    <property type="term" value="P:cysteine metabolic process"/>
    <property type="evidence" value="ECO:0007669"/>
    <property type="project" value="UniProtKB-UniRule"/>
</dbReference>
<evidence type="ECO:0000256" key="5">
    <source>
        <dbReference type="ARBA" id="ARBA00022898"/>
    </source>
</evidence>
<sequence>MSLDVQALRSEFPILSREVHGKPLVYLDNAATTQKPQVVIDALVNYYSQSNSNVHRGAHFLSDEATRLYEDARTVVANFINASAREEVIWTSGTTESINIVSKGMAQRLQAGDEVVVTELEHHANLVTWQQACKLSGATLHVAPIDDNGTLNREAFSELLNKRTVFVAMPHVSNALGTVNPVVDLIRQVRTHAPAALVLIDGAQGIAHGNVDVQAIDCDFYVFSGHKLFGPTGVGVLWGKQAVLEDWPVWLTGGEMIASVSYQDATWGALPNRLEAGTPNIAGVIGLAAAVRWFQQLDVHAVQAHEKALLERAVELGDGVEGLRLVGNAKEKIGVYSFILEGSHPADVGFLLDRQGIAIRTGDHCAQPLMQRLNVPGTARASFSIYNTLDEVEQLFVGLKKAQMMLA</sequence>
<dbReference type="CDD" id="cd06453">
    <property type="entry name" value="SufS_like"/>
    <property type="match status" value="1"/>
</dbReference>
<name>A0A432VWC2_9GAMM</name>
<dbReference type="InterPro" id="IPR015422">
    <property type="entry name" value="PyrdxlP-dep_Trfase_small"/>
</dbReference>
<comment type="cofactor">
    <cofactor evidence="1 7">
        <name>pyridoxal 5'-phosphate</name>
        <dbReference type="ChEBI" id="CHEBI:597326"/>
    </cofactor>
</comment>
<dbReference type="InterPro" id="IPR020578">
    <property type="entry name" value="Aminotrans_V_PyrdxlP_BS"/>
</dbReference>
<dbReference type="SUPFAM" id="SSF53383">
    <property type="entry name" value="PLP-dependent transferases"/>
    <property type="match status" value="1"/>
</dbReference>
<keyword evidence="4 8" id="KW-0808">Transferase</keyword>
<comment type="catalytic activity">
    <reaction evidence="6 8">
        <text>(sulfur carrier)-H + L-cysteine = (sulfur carrier)-SH + L-alanine</text>
        <dbReference type="Rhea" id="RHEA:43892"/>
        <dbReference type="Rhea" id="RHEA-COMP:14737"/>
        <dbReference type="Rhea" id="RHEA-COMP:14739"/>
        <dbReference type="ChEBI" id="CHEBI:29917"/>
        <dbReference type="ChEBI" id="CHEBI:35235"/>
        <dbReference type="ChEBI" id="CHEBI:57972"/>
        <dbReference type="ChEBI" id="CHEBI:64428"/>
        <dbReference type="EC" id="2.8.1.7"/>
    </reaction>
</comment>
<dbReference type="Proteomes" id="UP000288395">
    <property type="component" value="Unassembled WGS sequence"/>
</dbReference>
<dbReference type="Gene3D" id="3.40.640.10">
    <property type="entry name" value="Type I PLP-dependent aspartate aminotransferase-like (Major domain)"/>
    <property type="match status" value="1"/>
</dbReference>
<dbReference type="EMBL" id="PIPJ01000004">
    <property type="protein sequence ID" value="RUO20855.1"/>
    <property type="molecule type" value="Genomic_DNA"/>
</dbReference>
<gene>
    <name evidence="10" type="ORF">CWE08_07065</name>
</gene>